<dbReference type="PROSITE" id="PS00792">
    <property type="entry name" value="DHPS_1"/>
    <property type="match status" value="1"/>
</dbReference>
<evidence type="ECO:0000256" key="6">
    <source>
        <dbReference type="ARBA" id="ARBA00016919"/>
    </source>
</evidence>
<name>A0A6N6JJ26_9RHOB</name>
<evidence type="ECO:0000256" key="9">
    <source>
        <dbReference type="ARBA" id="ARBA00022842"/>
    </source>
</evidence>
<keyword evidence="8 12" id="KW-0479">Metal-binding</keyword>
<evidence type="ECO:0000256" key="5">
    <source>
        <dbReference type="ARBA" id="ARBA00012458"/>
    </source>
</evidence>
<reference evidence="14 15" key="1">
    <citation type="submission" date="2019-12" db="EMBL/GenBank/DDBJ databases">
        <title>Litoreibacter badius sp. nov., a novel bacteriochlorophyll a-containing bacterium in the genus Litoreibacter.</title>
        <authorList>
            <person name="Kanamuro M."/>
            <person name="Takabe Y."/>
            <person name="Mori K."/>
            <person name="Takaichi S."/>
            <person name="Hanada S."/>
        </authorList>
    </citation>
    <scope>NUCLEOTIDE SEQUENCE [LARGE SCALE GENOMIC DNA]</scope>
    <source>
        <strain evidence="14 15">K6</strain>
    </source>
</reference>
<dbReference type="PANTHER" id="PTHR20941:SF1">
    <property type="entry name" value="FOLIC ACID SYNTHESIS PROTEIN FOL1"/>
    <property type="match status" value="1"/>
</dbReference>
<dbReference type="InterPro" id="IPR006390">
    <property type="entry name" value="DHP_synth_dom"/>
</dbReference>
<keyword evidence="10 12" id="KW-0289">Folate biosynthesis</keyword>
<dbReference type="Proteomes" id="UP000436822">
    <property type="component" value="Unassembled WGS sequence"/>
</dbReference>
<evidence type="ECO:0000313" key="15">
    <source>
        <dbReference type="Proteomes" id="UP000436822"/>
    </source>
</evidence>
<dbReference type="SUPFAM" id="SSF51717">
    <property type="entry name" value="Dihydropteroate synthetase-like"/>
    <property type="match status" value="1"/>
</dbReference>
<dbReference type="EC" id="2.5.1.15" evidence="5 12"/>
<comment type="pathway">
    <text evidence="3 12">Cofactor biosynthesis; tetrahydrofolate biosynthesis; 7,8-dihydrofolate from 2-amino-4-hydroxy-6-hydroxymethyl-7,8-dihydropteridine diphosphate and 4-aminobenzoate: step 1/2.</text>
</comment>
<keyword evidence="15" id="KW-1185">Reference proteome</keyword>
<proteinExistence type="inferred from homology"/>
<sequence length="334" mass="35160">MTSYFRPLVQTDAARPADALPLAGTSFWFTHAERRLRGAVPELVPVSEIPPDTLEKLCSARAPLCDLSMKTPRLMGVLNVTPDSFSDGGAFDNADVAAVRAAEMVAEGADILDIGGESTRPGADYVTEEDEIGRIAPVLDALYTAGVTTPISIDTRKAGVAEAAFAKGAAILNDVSALTFDPEMAQVAARLGGPVCLMHAQGDPATMQDAPRYDDVLLDVFDFLAARIDDAVAAGVARDRIILDPGIGFGKTQAHNLALLKGLSLFHGLGCPILLGVSRKGFIGKIGDEPDAARRAPGSIAVGLEALRQGVQILRVHDIKAHKQAIALWQALHG</sequence>
<gene>
    <name evidence="14" type="ORF">KIN_30310</name>
</gene>
<dbReference type="EMBL" id="BLJE01000003">
    <property type="protein sequence ID" value="GFE65957.1"/>
    <property type="molecule type" value="Genomic_DNA"/>
</dbReference>
<evidence type="ECO:0000256" key="10">
    <source>
        <dbReference type="ARBA" id="ARBA00022909"/>
    </source>
</evidence>
<comment type="cofactor">
    <cofactor evidence="2 12">
        <name>Mg(2+)</name>
        <dbReference type="ChEBI" id="CHEBI:18420"/>
    </cofactor>
</comment>
<evidence type="ECO:0000256" key="12">
    <source>
        <dbReference type="RuleBase" id="RU361205"/>
    </source>
</evidence>
<dbReference type="CDD" id="cd00739">
    <property type="entry name" value="DHPS"/>
    <property type="match status" value="1"/>
</dbReference>
<dbReference type="Gene3D" id="3.20.20.20">
    <property type="entry name" value="Dihydropteroate synthase-like"/>
    <property type="match status" value="1"/>
</dbReference>
<dbReference type="NCBIfam" id="TIGR01496">
    <property type="entry name" value="DHPS"/>
    <property type="match status" value="1"/>
</dbReference>
<dbReference type="InterPro" id="IPR000489">
    <property type="entry name" value="Pterin-binding_dom"/>
</dbReference>
<feature type="domain" description="Pterin-binding" evidence="13">
    <location>
        <begin position="72"/>
        <end position="327"/>
    </location>
</feature>
<organism evidence="14 15">
    <name type="scientific">Litoreibacter roseus</name>
    <dbReference type="NCBI Taxonomy" id="2601869"/>
    <lineage>
        <taxon>Bacteria</taxon>
        <taxon>Pseudomonadati</taxon>
        <taxon>Pseudomonadota</taxon>
        <taxon>Alphaproteobacteria</taxon>
        <taxon>Rhodobacterales</taxon>
        <taxon>Roseobacteraceae</taxon>
        <taxon>Litoreibacter</taxon>
    </lineage>
</organism>
<comment type="caution">
    <text evidence="14">The sequence shown here is derived from an EMBL/GenBank/DDBJ whole genome shotgun (WGS) entry which is preliminary data.</text>
</comment>
<dbReference type="PROSITE" id="PS00793">
    <property type="entry name" value="DHPS_2"/>
    <property type="match status" value="1"/>
</dbReference>
<dbReference type="AlphaFoldDB" id="A0A6N6JJ26"/>
<evidence type="ECO:0000259" key="13">
    <source>
        <dbReference type="PROSITE" id="PS50972"/>
    </source>
</evidence>
<evidence type="ECO:0000256" key="3">
    <source>
        <dbReference type="ARBA" id="ARBA00004763"/>
    </source>
</evidence>
<dbReference type="GO" id="GO:0005829">
    <property type="term" value="C:cytosol"/>
    <property type="evidence" value="ECO:0007669"/>
    <property type="project" value="TreeGrafter"/>
</dbReference>
<evidence type="ECO:0000256" key="7">
    <source>
        <dbReference type="ARBA" id="ARBA00022679"/>
    </source>
</evidence>
<evidence type="ECO:0000256" key="2">
    <source>
        <dbReference type="ARBA" id="ARBA00001946"/>
    </source>
</evidence>
<dbReference type="InterPro" id="IPR011005">
    <property type="entry name" value="Dihydropteroate_synth-like_sf"/>
</dbReference>
<dbReference type="OrthoDB" id="9811744at2"/>
<comment type="function">
    <text evidence="12">Catalyzes the condensation of para-aminobenzoate (pABA) with 6-hydroxymethyl-7,8-dihydropterin diphosphate (DHPt-PP) to form 7,8-dihydropteroate (H2Pte), the immediate precursor of folate derivatives.</text>
</comment>
<dbReference type="PROSITE" id="PS50972">
    <property type="entry name" value="PTERIN_BINDING"/>
    <property type="match status" value="1"/>
</dbReference>
<evidence type="ECO:0000256" key="11">
    <source>
        <dbReference type="ARBA" id="ARBA00030193"/>
    </source>
</evidence>
<dbReference type="GO" id="GO:0046654">
    <property type="term" value="P:tetrahydrofolate biosynthetic process"/>
    <property type="evidence" value="ECO:0007669"/>
    <property type="project" value="UniProtKB-UniPathway"/>
</dbReference>
<dbReference type="Pfam" id="PF00809">
    <property type="entry name" value="Pterin_bind"/>
    <property type="match status" value="1"/>
</dbReference>
<dbReference type="GO" id="GO:0004156">
    <property type="term" value="F:dihydropteroate synthase activity"/>
    <property type="evidence" value="ECO:0007669"/>
    <property type="project" value="UniProtKB-EC"/>
</dbReference>
<evidence type="ECO:0000256" key="8">
    <source>
        <dbReference type="ARBA" id="ARBA00022723"/>
    </source>
</evidence>
<accession>A0A6N6JJ26</accession>
<dbReference type="PANTHER" id="PTHR20941">
    <property type="entry name" value="FOLATE SYNTHESIS PROTEINS"/>
    <property type="match status" value="1"/>
</dbReference>
<dbReference type="UniPathway" id="UPA00077">
    <property type="reaction ID" value="UER00156"/>
</dbReference>
<comment type="similarity">
    <text evidence="4 12">Belongs to the DHPS family.</text>
</comment>
<keyword evidence="9 12" id="KW-0460">Magnesium</keyword>
<evidence type="ECO:0000256" key="1">
    <source>
        <dbReference type="ARBA" id="ARBA00000012"/>
    </source>
</evidence>
<dbReference type="GO" id="GO:0046656">
    <property type="term" value="P:folic acid biosynthetic process"/>
    <property type="evidence" value="ECO:0007669"/>
    <property type="project" value="UniProtKB-KW"/>
</dbReference>
<dbReference type="GO" id="GO:0046872">
    <property type="term" value="F:metal ion binding"/>
    <property type="evidence" value="ECO:0007669"/>
    <property type="project" value="UniProtKB-KW"/>
</dbReference>
<keyword evidence="7 12" id="KW-0808">Transferase</keyword>
<protein>
    <recommendedName>
        <fullName evidence="6 12">Dihydropteroate synthase</fullName>
        <shortName evidence="12">DHPS</shortName>
        <ecNumber evidence="5 12">2.5.1.15</ecNumber>
    </recommendedName>
    <alternativeName>
        <fullName evidence="11 12">Dihydropteroate pyrophosphorylase</fullName>
    </alternativeName>
</protein>
<evidence type="ECO:0000256" key="4">
    <source>
        <dbReference type="ARBA" id="ARBA00009503"/>
    </source>
</evidence>
<dbReference type="FunFam" id="3.20.20.20:FF:000006">
    <property type="entry name" value="Dihydropteroate synthase"/>
    <property type="match status" value="1"/>
</dbReference>
<evidence type="ECO:0000313" key="14">
    <source>
        <dbReference type="EMBL" id="GFE65957.1"/>
    </source>
</evidence>
<dbReference type="InterPro" id="IPR045031">
    <property type="entry name" value="DHP_synth-like"/>
</dbReference>
<comment type="catalytic activity">
    <reaction evidence="1">
        <text>(7,8-dihydropterin-6-yl)methyl diphosphate + 4-aminobenzoate = 7,8-dihydropteroate + diphosphate</text>
        <dbReference type="Rhea" id="RHEA:19949"/>
        <dbReference type="ChEBI" id="CHEBI:17836"/>
        <dbReference type="ChEBI" id="CHEBI:17839"/>
        <dbReference type="ChEBI" id="CHEBI:33019"/>
        <dbReference type="ChEBI" id="CHEBI:72950"/>
        <dbReference type="EC" id="2.5.1.15"/>
    </reaction>
</comment>